<accession>A0A2X0MHI6</accession>
<feature type="compositionally biased region" description="Low complexity" evidence="1">
    <location>
        <begin position="55"/>
        <end position="77"/>
    </location>
</feature>
<feature type="compositionally biased region" description="Acidic residues" evidence="1">
    <location>
        <begin position="437"/>
        <end position="465"/>
    </location>
</feature>
<evidence type="ECO:0000313" key="2">
    <source>
        <dbReference type="EMBL" id="SGY21818.1"/>
    </source>
</evidence>
<dbReference type="PANTHER" id="PTHR31126">
    <property type="entry name" value="TYROSINE-PROTEIN PHOSPHATASE"/>
    <property type="match status" value="1"/>
</dbReference>
<feature type="region of interest" description="Disordered" evidence="1">
    <location>
        <begin position="386"/>
        <end position="478"/>
    </location>
</feature>
<gene>
    <name evidence="2" type="primary">BQ5605_C016g08277</name>
    <name evidence="2" type="ORF">BQ5605_C016G08277</name>
</gene>
<organism evidence="2 3">
    <name type="scientific">Microbotryum silenes-dioicae</name>
    <dbReference type="NCBI Taxonomy" id="796604"/>
    <lineage>
        <taxon>Eukaryota</taxon>
        <taxon>Fungi</taxon>
        <taxon>Dikarya</taxon>
        <taxon>Basidiomycota</taxon>
        <taxon>Pucciniomycotina</taxon>
        <taxon>Microbotryomycetes</taxon>
        <taxon>Microbotryales</taxon>
        <taxon>Microbotryaceae</taxon>
        <taxon>Microbotryum</taxon>
    </lineage>
</organism>
<proteinExistence type="predicted"/>
<dbReference type="SUPFAM" id="SSF52799">
    <property type="entry name" value="(Phosphotyrosine protein) phosphatases II"/>
    <property type="match status" value="1"/>
</dbReference>
<dbReference type="STRING" id="796604.A0A2X0MHI6"/>
<keyword evidence="3" id="KW-1185">Reference proteome</keyword>
<feature type="region of interest" description="Disordered" evidence="1">
    <location>
        <begin position="245"/>
        <end position="283"/>
    </location>
</feature>
<dbReference type="Gene3D" id="3.90.190.10">
    <property type="entry name" value="Protein tyrosine phosphatase superfamily"/>
    <property type="match status" value="1"/>
</dbReference>
<protein>
    <submittedName>
        <fullName evidence="2">BQ5605_C016g08277 protein</fullName>
    </submittedName>
</protein>
<dbReference type="EMBL" id="FQNC01000018">
    <property type="protein sequence ID" value="SGY21818.1"/>
    <property type="molecule type" value="Genomic_DNA"/>
</dbReference>
<name>A0A2X0MHI6_9BASI</name>
<feature type="region of interest" description="Disordered" evidence="1">
    <location>
        <begin position="114"/>
        <end position="141"/>
    </location>
</feature>
<dbReference type="InterPro" id="IPR029021">
    <property type="entry name" value="Prot-tyrosine_phosphatase-like"/>
</dbReference>
<dbReference type="Pfam" id="PF03162">
    <property type="entry name" value="Y_phosphatase2"/>
    <property type="match status" value="2"/>
</dbReference>
<dbReference type="Proteomes" id="UP000249464">
    <property type="component" value="Unassembled WGS sequence"/>
</dbReference>
<feature type="compositionally biased region" description="Low complexity" evidence="1">
    <location>
        <begin position="246"/>
        <end position="257"/>
    </location>
</feature>
<dbReference type="InterPro" id="IPR004861">
    <property type="entry name" value="Siw14-like"/>
</dbReference>
<evidence type="ECO:0000313" key="3">
    <source>
        <dbReference type="Proteomes" id="UP000249464"/>
    </source>
</evidence>
<reference evidence="2 3" key="1">
    <citation type="submission" date="2016-11" db="EMBL/GenBank/DDBJ databases">
        <authorList>
            <person name="Jaros S."/>
            <person name="Januszkiewicz K."/>
            <person name="Wedrychowicz H."/>
        </authorList>
    </citation>
    <scope>NUCLEOTIDE SEQUENCE [LARGE SCALE GENOMIC DNA]</scope>
</reference>
<feature type="region of interest" description="Disordered" evidence="1">
    <location>
        <begin position="50"/>
        <end position="77"/>
    </location>
</feature>
<dbReference type="PANTHER" id="PTHR31126:SF14">
    <property type="entry name" value="TYROSINE-PROTEIN PHOSPHATASE OCA6-RELATED"/>
    <property type="match status" value="1"/>
</dbReference>
<sequence length="478" mass="50113">MPHLPALSRSLSVRGCSSITEPTTAKLEDRSLIPPFRFAHLASAALPQHVTSLEPPSSSSSSSPSSPSSPSSSTNSSSFPLYRGSLPRWHNLPFLDTLHLRTIISLTPKPISTYEENGELVGPSGAATRPTEPGPDEARPSSLTTWARQRGVKLVHVKVGKAKDGAIPFTAATVKLVLELLINRTGYPIYIHDMDGSDVVAMMGAALRKLQGWSEGAWSEEMSRYLRQPPPEPEHLAFLRRLLPPTTHTSNNTASSTVPPSSSCNPTPTKPLPSSSTLPDGIFVPKPSSRVPWLWPHGFPGKKGVHASMKVIVEHDPTAAAAHGHGAEEGGEGKKLFDKGRTGKELDGGGGGGAGIGIGIGNGIGSGAGGGEGAGKSRCVVAGGVGEERAVHGSKKSSGETGEGTGMGGRQREASGNGSIVGGLENAEGEKSVFPVEQEEERGEEGDDFDEDEEDEEEDDDDEDLQVSKTIEALDLGL</sequence>
<evidence type="ECO:0000256" key="1">
    <source>
        <dbReference type="SAM" id="MobiDB-lite"/>
    </source>
</evidence>
<dbReference type="AlphaFoldDB" id="A0A2X0MHI6"/>
<dbReference type="GO" id="GO:0016791">
    <property type="term" value="F:phosphatase activity"/>
    <property type="evidence" value="ECO:0007669"/>
    <property type="project" value="TreeGrafter"/>
</dbReference>